<dbReference type="InterPro" id="IPR043161">
    <property type="entry name" value="DOCK_C_lobe_A"/>
</dbReference>
<dbReference type="InterPro" id="IPR026791">
    <property type="entry name" value="DOCK"/>
</dbReference>
<name>A0A0R3TAN2_RODNA</name>
<dbReference type="PANTHER" id="PTHR23317">
    <property type="entry name" value="DEDICATOR OF CYTOKINESIS DOCK"/>
    <property type="match status" value="1"/>
</dbReference>
<dbReference type="GO" id="GO:0005085">
    <property type="term" value="F:guanyl-nucleotide exchange factor activity"/>
    <property type="evidence" value="ECO:0007669"/>
    <property type="project" value="UniProtKB-KW"/>
</dbReference>
<dbReference type="Pfam" id="PF06920">
    <property type="entry name" value="DHR-2_Lobe_A"/>
    <property type="match status" value="1"/>
</dbReference>
<dbReference type="InterPro" id="IPR027357">
    <property type="entry name" value="DOCKER_dom"/>
</dbReference>
<evidence type="ECO:0000256" key="2">
    <source>
        <dbReference type="PROSITE-ProRule" id="PRU00984"/>
    </source>
</evidence>
<gene>
    <name evidence="5" type="ORF">HNAJ_LOCUS4119</name>
</gene>
<proteinExistence type="inferred from homology"/>
<dbReference type="Gene3D" id="1.20.58.740">
    <property type="match status" value="1"/>
</dbReference>
<dbReference type="PROSITE" id="PS51651">
    <property type="entry name" value="DOCKER"/>
    <property type="match status" value="1"/>
</dbReference>
<dbReference type="EMBL" id="UZAE01002701">
    <property type="protein sequence ID" value="VDN99978.1"/>
    <property type="molecule type" value="Genomic_DNA"/>
</dbReference>
<feature type="chain" id="PRO_5043131778" evidence="3">
    <location>
        <begin position="19"/>
        <end position="607"/>
    </location>
</feature>
<dbReference type="InterPro" id="IPR043162">
    <property type="entry name" value="DOCK_C_lobe_C"/>
</dbReference>
<dbReference type="Proteomes" id="UP000278807">
    <property type="component" value="Unassembled WGS sequence"/>
</dbReference>
<dbReference type="InterPro" id="IPR046770">
    <property type="entry name" value="DOCKER_Lobe_B"/>
</dbReference>
<sequence length="607" mass="68910">MTTATTTFALCRVLLSHAISPLAKIRKISNAALFCILQLNHKVHGHLFHANSYMVLALHTHLAPKDLSPEPFSSSSRLLPHLNKINDCLSEYTESPNASIQWYRLLAVLFHNQKVPKNSVDRDLLILPPPVSMDNRLLMASAHLPICFDILKKYAAKHSNMPQDFKRQEPTNSIRFALDYINQHAHDAGLRGQISAIVQDLQTISNCLIKLSELRRNSIGSQTVEKEDQHFIIETLVELASACRLVPELRQYWLLRLTEVHLHFKQLTEAAQTLLHTLALDIEQLVSRKSASLPMSLSDGLNSMARQLFVPNVMEESALEHAVGLPVPFIVSGEYSQEKMTVGEAGKRFSELAEKVIKCFRLAEQFELIPPVCEWIMQILSTLGEEDNLSNIKRFLEELEDDSTHSPQLFGTYFRVGFYGSLFGDQDRKEYIYKEAPLTKLPEIASRLQDYYSNQQGGKPVEVIRDSNPVVDKNLSGTTAYLQITYVEPYFEEFELRKRKSETQRNYGIKRFVMVIPFTQKGSAHGGISEQYKRKVILEVPRTFPYLSTRLPVISRKELILSPIEVALEDVAKRNQQLAVAINTDPPDAKFLQMAIQVSPLLLSFNS</sequence>
<keyword evidence="3" id="KW-0732">Signal</keyword>
<dbReference type="STRING" id="102285.A0A0R3TAN2"/>
<comment type="similarity">
    <text evidence="2">Belongs to the DOCK family.</text>
</comment>
<reference evidence="5 6" key="2">
    <citation type="submission" date="2018-11" db="EMBL/GenBank/DDBJ databases">
        <authorList>
            <consortium name="Pathogen Informatics"/>
        </authorList>
    </citation>
    <scope>NUCLEOTIDE SEQUENCE [LARGE SCALE GENOMIC DNA]</scope>
</reference>
<feature type="domain" description="DOCKER" evidence="4">
    <location>
        <begin position="241"/>
        <end position="607"/>
    </location>
</feature>
<dbReference type="InterPro" id="IPR046769">
    <property type="entry name" value="DOCKER_Lobe_A"/>
</dbReference>
<accession>A0A0R3TAN2</accession>
<evidence type="ECO:0000313" key="6">
    <source>
        <dbReference type="Proteomes" id="UP000278807"/>
    </source>
</evidence>
<dbReference type="Gene3D" id="1.25.40.410">
    <property type="match status" value="1"/>
</dbReference>
<keyword evidence="6" id="KW-1185">Reference proteome</keyword>
<evidence type="ECO:0000313" key="7">
    <source>
        <dbReference type="WBParaSite" id="HNAJ_0000412101-mRNA-1"/>
    </source>
</evidence>
<dbReference type="AlphaFoldDB" id="A0A0R3TAN2"/>
<dbReference type="PANTHER" id="PTHR23317:SF76">
    <property type="entry name" value="LD20667P"/>
    <property type="match status" value="1"/>
</dbReference>
<dbReference type="GO" id="GO:0007264">
    <property type="term" value="P:small GTPase-mediated signal transduction"/>
    <property type="evidence" value="ECO:0007669"/>
    <property type="project" value="InterPro"/>
</dbReference>
<dbReference type="WBParaSite" id="HNAJ_0000412101-mRNA-1">
    <property type="protein sequence ID" value="HNAJ_0000412101-mRNA-1"/>
    <property type="gene ID" value="HNAJ_0000412101"/>
</dbReference>
<evidence type="ECO:0000256" key="3">
    <source>
        <dbReference type="SAM" id="SignalP"/>
    </source>
</evidence>
<dbReference type="Pfam" id="PF20422">
    <property type="entry name" value="DHR-2_Lobe_B"/>
    <property type="match status" value="1"/>
</dbReference>
<organism evidence="7">
    <name type="scientific">Rodentolepis nana</name>
    <name type="common">Dwarf tapeworm</name>
    <name type="synonym">Hymenolepis nana</name>
    <dbReference type="NCBI Taxonomy" id="102285"/>
    <lineage>
        <taxon>Eukaryota</taxon>
        <taxon>Metazoa</taxon>
        <taxon>Spiralia</taxon>
        <taxon>Lophotrochozoa</taxon>
        <taxon>Platyhelminthes</taxon>
        <taxon>Cestoda</taxon>
        <taxon>Eucestoda</taxon>
        <taxon>Cyclophyllidea</taxon>
        <taxon>Hymenolepididae</taxon>
        <taxon>Rodentolepis</taxon>
    </lineage>
</organism>
<reference evidence="7" key="1">
    <citation type="submission" date="2017-02" db="UniProtKB">
        <authorList>
            <consortium name="WormBaseParasite"/>
        </authorList>
    </citation>
    <scope>IDENTIFICATION</scope>
</reference>
<evidence type="ECO:0000313" key="5">
    <source>
        <dbReference type="EMBL" id="VDN99978.1"/>
    </source>
</evidence>
<protein>
    <submittedName>
        <fullName evidence="7">DOCKER domain-containing protein</fullName>
    </submittedName>
</protein>
<evidence type="ECO:0000259" key="4">
    <source>
        <dbReference type="PROSITE" id="PS51651"/>
    </source>
</evidence>
<evidence type="ECO:0000256" key="1">
    <source>
        <dbReference type="ARBA" id="ARBA00022658"/>
    </source>
</evidence>
<feature type="signal peptide" evidence="3">
    <location>
        <begin position="1"/>
        <end position="18"/>
    </location>
</feature>
<dbReference type="OrthoDB" id="47328at2759"/>
<keyword evidence="1" id="KW-0344">Guanine-nucleotide releasing factor</keyword>